<keyword evidence="1" id="KW-1133">Transmembrane helix</keyword>
<feature type="transmembrane region" description="Helical" evidence="1">
    <location>
        <begin position="358"/>
        <end position="376"/>
    </location>
</feature>
<feature type="transmembrane region" description="Helical" evidence="1">
    <location>
        <begin position="248"/>
        <end position="270"/>
    </location>
</feature>
<keyword evidence="1" id="KW-0812">Transmembrane</keyword>
<dbReference type="PANTHER" id="PTHR30590:SF2">
    <property type="entry name" value="INNER MEMBRANE PROTEIN"/>
    <property type="match status" value="1"/>
</dbReference>
<evidence type="ECO:0000313" key="3">
    <source>
        <dbReference type="EMBL" id="MFC4728730.1"/>
    </source>
</evidence>
<name>A0ABV9NML8_9GAMM</name>
<proteinExistence type="predicted"/>
<feature type="transmembrane region" description="Helical" evidence="1">
    <location>
        <begin position="18"/>
        <end position="36"/>
    </location>
</feature>
<dbReference type="InterPro" id="IPR052529">
    <property type="entry name" value="Bact_Transport_Assoc"/>
</dbReference>
<dbReference type="RefSeq" id="WP_377004771.1">
    <property type="nucleotide sequence ID" value="NZ_JBHSGG010000031.1"/>
</dbReference>
<comment type="caution">
    <text evidence="3">The sequence shown here is derived from an EMBL/GenBank/DDBJ whole genome shotgun (WGS) entry which is preliminary data.</text>
</comment>
<reference evidence="4" key="1">
    <citation type="journal article" date="2019" name="Int. J. Syst. Evol. Microbiol.">
        <title>The Global Catalogue of Microorganisms (GCM) 10K type strain sequencing project: providing services to taxonomists for standard genome sequencing and annotation.</title>
        <authorList>
            <consortium name="The Broad Institute Genomics Platform"/>
            <consortium name="The Broad Institute Genome Sequencing Center for Infectious Disease"/>
            <person name="Wu L."/>
            <person name="Ma J."/>
        </authorList>
    </citation>
    <scope>NUCLEOTIDE SEQUENCE [LARGE SCALE GENOMIC DNA]</scope>
    <source>
        <strain evidence="4">CGMCC 1.13574</strain>
    </source>
</reference>
<dbReference type="Pfam" id="PF04235">
    <property type="entry name" value="DUF418"/>
    <property type="match status" value="1"/>
</dbReference>
<dbReference type="EMBL" id="JBHSGG010000031">
    <property type="protein sequence ID" value="MFC4728730.1"/>
    <property type="molecule type" value="Genomic_DNA"/>
</dbReference>
<sequence>MTAAADGAPRGRIELLDALRGVALLGIFLMNVEWFSRPMQELGMGPPADAAGLDALLGWGIFAVVQGKFWVLFSLLFGMSFAAMEAAAPARGFVPTMLRRLGMLAALGVAHALLLWPGDILLAYAVAGLGLLLFRGIDARVLAGLGIAVYMAMALLGLLGSLMMVGMPEQMADTLDGLAADRAAGVVRGEVYATGGYAAVTAARWQDFVAVTLAGLGNSASTLGVFLVGVWFFRSGVVADPAAHRRTLGWIAVLGLMVGVPLVWAATARAMALEAGDIGGQYLALSIMLLGNLPVALAYLALLALGLSAPLARGLRSALAPAGRMALTNYLMQSLVASLVFYGYGLGQWGQMGRTGQCALVLVVFAAQLALSRWWLARFAYGPVEWLWRAFARQAWPRWRAGAAG</sequence>
<dbReference type="PANTHER" id="PTHR30590">
    <property type="entry name" value="INNER MEMBRANE PROTEIN"/>
    <property type="match status" value="1"/>
</dbReference>
<feature type="transmembrane region" description="Helical" evidence="1">
    <location>
        <begin position="104"/>
        <end position="134"/>
    </location>
</feature>
<keyword evidence="1" id="KW-0472">Membrane</keyword>
<feature type="domain" description="DUF418" evidence="2">
    <location>
        <begin position="233"/>
        <end position="392"/>
    </location>
</feature>
<protein>
    <submittedName>
        <fullName evidence="3">DUF418 domain-containing protein</fullName>
    </submittedName>
</protein>
<feature type="transmembrane region" description="Helical" evidence="1">
    <location>
        <begin position="208"/>
        <end position="233"/>
    </location>
</feature>
<feature type="transmembrane region" description="Helical" evidence="1">
    <location>
        <begin position="140"/>
        <end position="165"/>
    </location>
</feature>
<feature type="transmembrane region" description="Helical" evidence="1">
    <location>
        <begin position="327"/>
        <end position="346"/>
    </location>
</feature>
<dbReference type="Proteomes" id="UP001595892">
    <property type="component" value="Unassembled WGS sequence"/>
</dbReference>
<evidence type="ECO:0000259" key="2">
    <source>
        <dbReference type="Pfam" id="PF04235"/>
    </source>
</evidence>
<feature type="transmembrane region" description="Helical" evidence="1">
    <location>
        <begin position="282"/>
        <end position="307"/>
    </location>
</feature>
<evidence type="ECO:0000313" key="4">
    <source>
        <dbReference type="Proteomes" id="UP001595892"/>
    </source>
</evidence>
<evidence type="ECO:0000256" key="1">
    <source>
        <dbReference type="SAM" id="Phobius"/>
    </source>
</evidence>
<gene>
    <name evidence="3" type="ORF">ACFO3Q_11170</name>
</gene>
<keyword evidence="4" id="KW-1185">Reference proteome</keyword>
<accession>A0ABV9NML8</accession>
<feature type="transmembrane region" description="Helical" evidence="1">
    <location>
        <begin position="56"/>
        <end position="83"/>
    </location>
</feature>
<organism evidence="3 4">
    <name type="scientific">Coralloluteibacterium thermophilum</name>
    <dbReference type="NCBI Taxonomy" id="2707049"/>
    <lineage>
        <taxon>Bacteria</taxon>
        <taxon>Pseudomonadati</taxon>
        <taxon>Pseudomonadota</taxon>
        <taxon>Gammaproteobacteria</taxon>
        <taxon>Lysobacterales</taxon>
        <taxon>Lysobacteraceae</taxon>
        <taxon>Coralloluteibacterium</taxon>
    </lineage>
</organism>
<dbReference type="InterPro" id="IPR007349">
    <property type="entry name" value="DUF418"/>
</dbReference>